<dbReference type="CDD" id="cd20296">
    <property type="entry name" value="cupin_PpnP-like"/>
    <property type="match status" value="1"/>
</dbReference>
<dbReference type="PANTHER" id="PTHR36540:SF1">
    <property type="entry name" value="PYRIMIDINE_PURINE NUCLEOSIDE PHOSPHORYLASE"/>
    <property type="match status" value="1"/>
</dbReference>
<accession>A0ABZ3H6U3</accession>
<comment type="catalytic activity">
    <reaction evidence="3">
        <text>thymidine + phosphate = 2-deoxy-alpha-D-ribose 1-phosphate + thymine</text>
        <dbReference type="Rhea" id="RHEA:16037"/>
        <dbReference type="ChEBI" id="CHEBI:17748"/>
        <dbReference type="ChEBI" id="CHEBI:17821"/>
        <dbReference type="ChEBI" id="CHEBI:43474"/>
        <dbReference type="ChEBI" id="CHEBI:57259"/>
        <dbReference type="EC" id="2.4.2.2"/>
    </reaction>
</comment>
<dbReference type="InterPro" id="IPR009664">
    <property type="entry name" value="Ppnp"/>
</dbReference>
<dbReference type="RefSeq" id="WP_345969330.1">
    <property type="nucleotide sequence ID" value="NZ_CP147920.1"/>
</dbReference>
<reference evidence="4 5" key="1">
    <citation type="submission" date="2024-03" db="EMBL/GenBank/DDBJ databases">
        <title>Sulfurimonas sp. HSL3-1.</title>
        <authorList>
            <person name="Wang S."/>
        </authorList>
    </citation>
    <scope>NUCLEOTIDE SEQUENCE [LARGE SCALE GENOMIC DNA]</scope>
    <source>
        <strain evidence="4 5">HSL3-1</strain>
    </source>
</reference>
<sequence length="105" mass="11465">MSTFENVSVQKEANVYFGGNVTSRTLTLPDGSVLTLGIMLPGEYEFGTGKPELMEIYDGELDILLPGESAWQTIHGGQSFNVGGDTKFQVRVKSITDYCCTYLDA</sequence>
<dbReference type="Pfam" id="PF06865">
    <property type="entry name" value="Ppnp"/>
    <property type="match status" value="1"/>
</dbReference>
<comment type="similarity">
    <text evidence="3">Belongs to the nucleoside phosphorylase PpnP family.</text>
</comment>
<dbReference type="Gene3D" id="2.60.120.10">
    <property type="entry name" value="Jelly Rolls"/>
    <property type="match status" value="1"/>
</dbReference>
<dbReference type="InterPro" id="IPR011051">
    <property type="entry name" value="RmlC_Cupin_sf"/>
</dbReference>
<dbReference type="HAMAP" id="MF_01537">
    <property type="entry name" value="Nucleos_phosphorylase_PpnP"/>
    <property type="match status" value="1"/>
</dbReference>
<evidence type="ECO:0000313" key="5">
    <source>
        <dbReference type="Proteomes" id="UP001447842"/>
    </source>
</evidence>
<dbReference type="Proteomes" id="UP001447842">
    <property type="component" value="Chromosome"/>
</dbReference>
<comment type="catalytic activity">
    <reaction evidence="3">
        <text>cytidine + phosphate = cytosine + alpha-D-ribose 1-phosphate</text>
        <dbReference type="Rhea" id="RHEA:52540"/>
        <dbReference type="ChEBI" id="CHEBI:16040"/>
        <dbReference type="ChEBI" id="CHEBI:17562"/>
        <dbReference type="ChEBI" id="CHEBI:43474"/>
        <dbReference type="ChEBI" id="CHEBI:57720"/>
        <dbReference type="EC" id="2.4.2.2"/>
    </reaction>
</comment>
<comment type="function">
    <text evidence="3">Catalyzes the phosphorolysis of diverse nucleosides, yielding D-ribose 1-phosphate and the respective free bases. Can use uridine, adenosine, guanosine, cytidine, thymidine, inosine and xanthosine as substrates. Also catalyzes the reverse reactions.</text>
</comment>
<gene>
    <name evidence="3" type="primary">ppnP</name>
    <name evidence="4" type="ORF">WCY31_08275</name>
</gene>
<evidence type="ECO:0000256" key="1">
    <source>
        <dbReference type="ARBA" id="ARBA00022676"/>
    </source>
</evidence>
<dbReference type="EMBL" id="CP147920">
    <property type="protein sequence ID" value="XAU14252.1"/>
    <property type="molecule type" value="Genomic_DNA"/>
</dbReference>
<comment type="catalytic activity">
    <reaction evidence="3">
        <text>guanosine + phosphate = alpha-D-ribose 1-phosphate + guanine</text>
        <dbReference type="Rhea" id="RHEA:13233"/>
        <dbReference type="ChEBI" id="CHEBI:16235"/>
        <dbReference type="ChEBI" id="CHEBI:16750"/>
        <dbReference type="ChEBI" id="CHEBI:43474"/>
        <dbReference type="ChEBI" id="CHEBI:57720"/>
        <dbReference type="EC" id="2.4.2.1"/>
    </reaction>
</comment>
<dbReference type="PANTHER" id="PTHR36540">
    <property type="entry name" value="PYRIMIDINE/PURINE NUCLEOSIDE PHOSPHORYLASE"/>
    <property type="match status" value="1"/>
</dbReference>
<organism evidence="4 5">
    <name type="scientific">Sulfurimonas diazotrophicus</name>
    <dbReference type="NCBI Taxonomy" id="3131939"/>
    <lineage>
        <taxon>Bacteria</taxon>
        <taxon>Pseudomonadati</taxon>
        <taxon>Campylobacterota</taxon>
        <taxon>Epsilonproteobacteria</taxon>
        <taxon>Campylobacterales</taxon>
        <taxon>Sulfurimonadaceae</taxon>
        <taxon>Sulfurimonas</taxon>
    </lineage>
</organism>
<keyword evidence="2 3" id="KW-0808">Transferase</keyword>
<keyword evidence="1 3" id="KW-0328">Glycosyltransferase</keyword>
<name>A0ABZ3H6U3_9BACT</name>
<dbReference type="SUPFAM" id="SSF51182">
    <property type="entry name" value="RmlC-like cupins"/>
    <property type="match status" value="1"/>
</dbReference>
<evidence type="ECO:0000313" key="4">
    <source>
        <dbReference type="EMBL" id="XAU14252.1"/>
    </source>
</evidence>
<evidence type="ECO:0000256" key="3">
    <source>
        <dbReference type="HAMAP-Rule" id="MF_01537"/>
    </source>
</evidence>
<protein>
    <recommendedName>
        <fullName evidence="3">Pyrimidine/purine nucleoside phosphorylase</fullName>
        <ecNumber evidence="3">2.4.2.1</ecNumber>
        <ecNumber evidence="3">2.4.2.2</ecNumber>
    </recommendedName>
    <alternativeName>
        <fullName evidence="3">Adenosine phosphorylase</fullName>
    </alternativeName>
    <alternativeName>
        <fullName evidence="3">Cytidine phosphorylase</fullName>
    </alternativeName>
    <alternativeName>
        <fullName evidence="3">Guanosine phosphorylase</fullName>
    </alternativeName>
    <alternativeName>
        <fullName evidence="3">Inosine phosphorylase</fullName>
    </alternativeName>
    <alternativeName>
        <fullName evidence="3">Thymidine phosphorylase</fullName>
    </alternativeName>
    <alternativeName>
        <fullName evidence="3">Uridine phosphorylase</fullName>
    </alternativeName>
    <alternativeName>
        <fullName evidence="3">Xanthosine phosphorylase</fullName>
    </alternativeName>
</protein>
<dbReference type="EC" id="2.4.2.1" evidence="3"/>
<comment type="catalytic activity">
    <reaction evidence="3">
        <text>uridine + phosphate = alpha-D-ribose 1-phosphate + uracil</text>
        <dbReference type="Rhea" id="RHEA:24388"/>
        <dbReference type="ChEBI" id="CHEBI:16704"/>
        <dbReference type="ChEBI" id="CHEBI:17568"/>
        <dbReference type="ChEBI" id="CHEBI:43474"/>
        <dbReference type="ChEBI" id="CHEBI:57720"/>
        <dbReference type="EC" id="2.4.2.2"/>
    </reaction>
</comment>
<dbReference type="EC" id="2.4.2.2" evidence="3"/>
<dbReference type="InterPro" id="IPR014710">
    <property type="entry name" value="RmlC-like_jellyroll"/>
</dbReference>
<evidence type="ECO:0000256" key="2">
    <source>
        <dbReference type="ARBA" id="ARBA00022679"/>
    </source>
</evidence>
<comment type="catalytic activity">
    <reaction evidence="3">
        <text>adenosine + phosphate = alpha-D-ribose 1-phosphate + adenine</text>
        <dbReference type="Rhea" id="RHEA:27642"/>
        <dbReference type="ChEBI" id="CHEBI:16335"/>
        <dbReference type="ChEBI" id="CHEBI:16708"/>
        <dbReference type="ChEBI" id="CHEBI:43474"/>
        <dbReference type="ChEBI" id="CHEBI:57720"/>
        <dbReference type="EC" id="2.4.2.1"/>
    </reaction>
</comment>
<keyword evidence="5" id="KW-1185">Reference proteome</keyword>
<proteinExistence type="inferred from homology"/>
<comment type="catalytic activity">
    <reaction evidence="3">
        <text>inosine + phosphate = alpha-D-ribose 1-phosphate + hypoxanthine</text>
        <dbReference type="Rhea" id="RHEA:27646"/>
        <dbReference type="ChEBI" id="CHEBI:17368"/>
        <dbReference type="ChEBI" id="CHEBI:17596"/>
        <dbReference type="ChEBI" id="CHEBI:43474"/>
        <dbReference type="ChEBI" id="CHEBI:57720"/>
        <dbReference type="EC" id="2.4.2.1"/>
    </reaction>
</comment>
<comment type="catalytic activity">
    <reaction evidence="3">
        <text>a purine D-ribonucleoside + phosphate = a purine nucleobase + alpha-D-ribose 1-phosphate</text>
        <dbReference type="Rhea" id="RHEA:19805"/>
        <dbReference type="ChEBI" id="CHEBI:26386"/>
        <dbReference type="ChEBI" id="CHEBI:43474"/>
        <dbReference type="ChEBI" id="CHEBI:57720"/>
        <dbReference type="ChEBI" id="CHEBI:142355"/>
        <dbReference type="EC" id="2.4.2.1"/>
    </reaction>
</comment>
<comment type="catalytic activity">
    <reaction evidence="3">
        <text>xanthosine + phosphate = alpha-D-ribose 1-phosphate + xanthine</text>
        <dbReference type="Rhea" id="RHEA:27638"/>
        <dbReference type="ChEBI" id="CHEBI:17712"/>
        <dbReference type="ChEBI" id="CHEBI:18107"/>
        <dbReference type="ChEBI" id="CHEBI:43474"/>
        <dbReference type="ChEBI" id="CHEBI:57720"/>
        <dbReference type="EC" id="2.4.2.1"/>
    </reaction>
</comment>